<evidence type="ECO:0000313" key="2">
    <source>
        <dbReference type="EMBL" id="ROO83589.1"/>
    </source>
</evidence>
<proteinExistence type="predicted"/>
<accession>A0A3N1CQL6</accession>
<name>A0A3N1CQL6_9ACTN</name>
<feature type="chain" id="PRO_5018149353" evidence="1">
    <location>
        <begin position="25"/>
        <end position="362"/>
    </location>
</feature>
<sequence length="362" mass="39475">MRIRAALALTAATLLVLPAGAAEAAPKWTTILKDPSIEWVQHLHATGNRSLWAFLSVTDGAGGAKTVARHWNGTKWRTVPLPLPGGWIEFADSAAPDDVWATVGKEWDRADTVNAIIHWDGTRWSTVRTFGEHGASDVVALGGGAAQTSVYGKNGARILTYRKGAWTGKTVKGLSLGTVAQSGKPYSWALGGKVDKDENDVYRRVGDRWRRQQPPLSLLRIATAECLRLWPGLPRSECPVGEPTELVVNGPKNVLLLVNYTGPTPSTRVLRWNGKKWSIVGHVWKYYAGRVTPDGKGGFWAVDIDDPERLLRFRDGELTKVALPKGVTRVDHLSPTPSGRLYATAGDDYGSNSVIRFLTGVR</sequence>
<dbReference type="RefSeq" id="WP_123662859.1">
    <property type="nucleotide sequence ID" value="NZ_RJKE01000001.1"/>
</dbReference>
<dbReference type="Proteomes" id="UP000272400">
    <property type="component" value="Unassembled WGS sequence"/>
</dbReference>
<organism evidence="2 3">
    <name type="scientific">Actinocorallia herbida</name>
    <dbReference type="NCBI Taxonomy" id="58109"/>
    <lineage>
        <taxon>Bacteria</taxon>
        <taxon>Bacillati</taxon>
        <taxon>Actinomycetota</taxon>
        <taxon>Actinomycetes</taxon>
        <taxon>Streptosporangiales</taxon>
        <taxon>Thermomonosporaceae</taxon>
        <taxon>Actinocorallia</taxon>
    </lineage>
</organism>
<keyword evidence="1" id="KW-0732">Signal</keyword>
<keyword evidence="3" id="KW-1185">Reference proteome</keyword>
<feature type="signal peptide" evidence="1">
    <location>
        <begin position="1"/>
        <end position="24"/>
    </location>
</feature>
<evidence type="ECO:0000313" key="3">
    <source>
        <dbReference type="Proteomes" id="UP000272400"/>
    </source>
</evidence>
<protein>
    <submittedName>
        <fullName evidence="2">Uncharacterized protein</fullName>
    </submittedName>
</protein>
<dbReference type="SUPFAM" id="SSF63829">
    <property type="entry name" value="Calcium-dependent phosphotriesterase"/>
    <property type="match status" value="1"/>
</dbReference>
<comment type="caution">
    <text evidence="2">The sequence shown here is derived from an EMBL/GenBank/DDBJ whole genome shotgun (WGS) entry which is preliminary data.</text>
</comment>
<dbReference type="EMBL" id="RJKE01000001">
    <property type="protein sequence ID" value="ROO83589.1"/>
    <property type="molecule type" value="Genomic_DNA"/>
</dbReference>
<dbReference type="AlphaFoldDB" id="A0A3N1CQL6"/>
<dbReference type="OrthoDB" id="3515089at2"/>
<evidence type="ECO:0000256" key="1">
    <source>
        <dbReference type="SAM" id="SignalP"/>
    </source>
</evidence>
<reference evidence="2 3" key="1">
    <citation type="submission" date="2018-11" db="EMBL/GenBank/DDBJ databases">
        <title>Sequencing the genomes of 1000 actinobacteria strains.</title>
        <authorList>
            <person name="Klenk H.-P."/>
        </authorList>
    </citation>
    <scope>NUCLEOTIDE SEQUENCE [LARGE SCALE GENOMIC DNA]</scope>
    <source>
        <strain evidence="2 3">DSM 44254</strain>
    </source>
</reference>
<gene>
    <name evidence="2" type="ORF">EDD29_1095</name>
</gene>